<organism evidence="3 4">
    <name type="scientific">Micromonospora sonneratiae</name>
    <dbReference type="NCBI Taxonomy" id="1184706"/>
    <lineage>
        <taxon>Bacteria</taxon>
        <taxon>Bacillati</taxon>
        <taxon>Actinomycetota</taxon>
        <taxon>Actinomycetes</taxon>
        <taxon>Micromonosporales</taxon>
        <taxon>Micromonosporaceae</taxon>
        <taxon>Micromonospora</taxon>
    </lineage>
</organism>
<accession>A0ABW3YA07</accession>
<dbReference type="CDD" id="cd12797">
    <property type="entry name" value="M23_peptidase"/>
    <property type="match status" value="1"/>
</dbReference>
<evidence type="ECO:0000313" key="3">
    <source>
        <dbReference type="EMBL" id="MFD1321064.1"/>
    </source>
</evidence>
<dbReference type="Gene3D" id="2.70.70.10">
    <property type="entry name" value="Glucose Permease (Domain IIA)"/>
    <property type="match status" value="1"/>
</dbReference>
<protein>
    <submittedName>
        <fullName evidence="3">Peptidoglycan DD-metalloendopeptidase family protein</fullName>
    </submittedName>
</protein>
<comment type="caution">
    <text evidence="3">The sequence shown here is derived from an EMBL/GenBank/DDBJ whole genome shotgun (WGS) entry which is preliminary data.</text>
</comment>
<dbReference type="Gene3D" id="2.30.30.40">
    <property type="entry name" value="SH3 Domains"/>
    <property type="match status" value="1"/>
</dbReference>
<dbReference type="InterPro" id="IPR016047">
    <property type="entry name" value="M23ase_b-sheet_dom"/>
</dbReference>
<keyword evidence="4" id="KW-1185">Reference proteome</keyword>
<evidence type="ECO:0000259" key="2">
    <source>
        <dbReference type="Pfam" id="PF01551"/>
    </source>
</evidence>
<dbReference type="InterPro" id="IPR000841">
    <property type="entry name" value="Pept_M23A_Blytic"/>
</dbReference>
<sequence length="426" mass="45158">MDRFPLARRSRRPAARWAAAWLTVAVVAALTPGGAAVAGPAPDDGQLRQAVATSLVVQHGARASAAYGQRASVPVETMVEPKRYAAGRNWVFGGGVIRVPSHVEAAPVAVLFLAKRVGGAWRVALEGTPEFADAAREAPVLSTAERQLFSRLTGNATSNPTSRASTDTVTSAATGLALPWQSGQGWAHWGVHGDSGESYPYNSIDFYGGDGNVRASRGGYLYRFCTNARWPYIKVVHDNGYSTGYYHISGQTTKGDGAAVATGEYLGRIDVQLPCGGRANGDHVHWTLWQGNTAVSVVGKTIGGWTWYAGSAAYQGYAERNGQRVYRNYCCPIVNYGSGGTTYPTGVVETGTLDYVNVRSGPGLDSPITGSAYDGDVVEIVCTALGDYVTGPWDNRTNLWNRMPGGGYISDAYVDTGTNDPVAPTC</sequence>
<name>A0ABW3YA07_9ACTN</name>
<evidence type="ECO:0000313" key="4">
    <source>
        <dbReference type="Proteomes" id="UP001597260"/>
    </source>
</evidence>
<reference evidence="4" key="1">
    <citation type="journal article" date="2019" name="Int. J. Syst. Evol. Microbiol.">
        <title>The Global Catalogue of Microorganisms (GCM) 10K type strain sequencing project: providing services to taxonomists for standard genome sequencing and annotation.</title>
        <authorList>
            <consortium name="The Broad Institute Genomics Platform"/>
            <consortium name="The Broad Institute Genome Sequencing Center for Infectious Disease"/>
            <person name="Wu L."/>
            <person name="Ma J."/>
        </authorList>
    </citation>
    <scope>NUCLEOTIDE SEQUENCE [LARGE SCALE GENOMIC DNA]</scope>
    <source>
        <strain evidence="4">JCM 31037</strain>
    </source>
</reference>
<keyword evidence="1" id="KW-0732">Signal</keyword>
<proteinExistence type="predicted"/>
<dbReference type="PRINTS" id="PR00933">
    <property type="entry name" value="BLYTICPTASE"/>
</dbReference>
<dbReference type="InterPro" id="IPR011055">
    <property type="entry name" value="Dup_hybrid_motif"/>
</dbReference>
<dbReference type="Pfam" id="PF01551">
    <property type="entry name" value="Peptidase_M23"/>
    <property type="match status" value="1"/>
</dbReference>
<evidence type="ECO:0000256" key="1">
    <source>
        <dbReference type="SAM" id="SignalP"/>
    </source>
</evidence>
<dbReference type="SUPFAM" id="SSF51261">
    <property type="entry name" value="Duplicated hybrid motif"/>
    <property type="match status" value="1"/>
</dbReference>
<feature type="chain" id="PRO_5047069428" evidence="1">
    <location>
        <begin position="39"/>
        <end position="426"/>
    </location>
</feature>
<feature type="domain" description="M23ase beta-sheet core" evidence="2">
    <location>
        <begin position="202"/>
        <end position="295"/>
    </location>
</feature>
<feature type="signal peptide" evidence="1">
    <location>
        <begin position="1"/>
        <end position="38"/>
    </location>
</feature>
<dbReference type="RefSeq" id="WP_377568814.1">
    <property type="nucleotide sequence ID" value="NZ_JBHTMP010000009.1"/>
</dbReference>
<dbReference type="Proteomes" id="UP001597260">
    <property type="component" value="Unassembled WGS sequence"/>
</dbReference>
<dbReference type="EMBL" id="JBHTMP010000009">
    <property type="protein sequence ID" value="MFD1321064.1"/>
    <property type="molecule type" value="Genomic_DNA"/>
</dbReference>
<gene>
    <name evidence="3" type="ORF">ACFQ4H_08185</name>
</gene>